<name>A0A0D2I1I5_9BACT</name>
<evidence type="ECO:0000256" key="7">
    <source>
        <dbReference type="SAM" id="MobiDB-lite"/>
    </source>
</evidence>
<evidence type="ECO:0000256" key="6">
    <source>
        <dbReference type="HAMAP-Rule" id="MF_00693"/>
    </source>
</evidence>
<dbReference type="Pfam" id="PF20772">
    <property type="entry name" value="TACO1_YebC_N"/>
    <property type="match status" value="1"/>
</dbReference>
<dbReference type="EMBL" id="ARQD01000003">
    <property type="protein sequence ID" value="KIX85085.1"/>
    <property type="molecule type" value="Genomic_DNA"/>
</dbReference>
<dbReference type="NCBIfam" id="NF001030">
    <property type="entry name" value="PRK00110.1"/>
    <property type="match status" value="1"/>
</dbReference>
<comment type="subcellular location">
    <subcellularLocation>
        <location evidence="6">Cytoplasm</location>
    </subcellularLocation>
</comment>
<keyword evidence="3 6" id="KW-0805">Transcription regulation</keyword>
<dbReference type="InterPro" id="IPR026564">
    <property type="entry name" value="Transcrip_reg_TACO1-like_dom3"/>
</dbReference>
<dbReference type="InterPro" id="IPR002876">
    <property type="entry name" value="Transcrip_reg_TACO1-like"/>
</dbReference>
<dbReference type="STRING" id="1306947.J120_04110"/>
<evidence type="ECO:0000313" key="10">
    <source>
        <dbReference type="EMBL" id="KIX85085.1"/>
    </source>
</evidence>
<organism evidence="10 11">
    <name type="scientific">candidate division TM6 bacterium JCVI TM6SC1</name>
    <dbReference type="NCBI Taxonomy" id="1306947"/>
    <lineage>
        <taxon>Bacteria</taxon>
        <taxon>Candidatus Babelota</taxon>
        <taxon>Vermiphilus</taxon>
    </lineage>
</organism>
<evidence type="ECO:0000313" key="11">
    <source>
        <dbReference type="Proteomes" id="UP000032214"/>
    </source>
</evidence>
<accession>A0A0D2I1I5</accession>
<dbReference type="InterPro" id="IPR017856">
    <property type="entry name" value="Integrase-like_N"/>
</dbReference>
<evidence type="ECO:0000259" key="8">
    <source>
        <dbReference type="Pfam" id="PF01709"/>
    </source>
</evidence>
<keyword evidence="11" id="KW-1185">Reference proteome</keyword>
<dbReference type="NCBIfam" id="TIGR01033">
    <property type="entry name" value="YebC/PmpR family DNA-binding transcriptional regulator"/>
    <property type="match status" value="1"/>
</dbReference>
<keyword evidence="5 6" id="KW-0804">Transcription</keyword>
<dbReference type="NCBIfam" id="NF009044">
    <property type="entry name" value="PRK12378.1"/>
    <property type="match status" value="1"/>
</dbReference>
<gene>
    <name evidence="10" type="ORF">J120_04110</name>
</gene>
<proteinExistence type="inferred from homology"/>
<dbReference type="PANTHER" id="PTHR12532:SF6">
    <property type="entry name" value="TRANSCRIPTIONAL REGULATORY PROTEIN YEBC-RELATED"/>
    <property type="match status" value="1"/>
</dbReference>
<dbReference type="FunFam" id="1.10.10.200:FF:000002">
    <property type="entry name" value="Probable transcriptional regulatory protein CLM62_37755"/>
    <property type="match status" value="1"/>
</dbReference>
<evidence type="ECO:0000256" key="4">
    <source>
        <dbReference type="ARBA" id="ARBA00023125"/>
    </source>
</evidence>
<evidence type="ECO:0000256" key="5">
    <source>
        <dbReference type="ARBA" id="ARBA00023163"/>
    </source>
</evidence>
<protein>
    <recommendedName>
        <fullName evidence="6">Probable transcriptional regulatory protein J120_04110</fullName>
    </recommendedName>
</protein>
<feature type="domain" description="TACO1/YebC-like N-terminal" evidence="9">
    <location>
        <begin position="5"/>
        <end position="76"/>
    </location>
</feature>
<evidence type="ECO:0000256" key="2">
    <source>
        <dbReference type="ARBA" id="ARBA00022490"/>
    </source>
</evidence>
<dbReference type="InterPro" id="IPR029072">
    <property type="entry name" value="YebC-like"/>
</dbReference>
<dbReference type="Gene3D" id="3.30.70.980">
    <property type="match status" value="2"/>
</dbReference>
<reference evidence="10 11" key="1">
    <citation type="journal article" date="2013" name="Proc. Natl. Acad. Sci. U.S.A.">
        <title>Candidate phylum TM6 genome recovered from a hospital sink biofilm provides genomic insights into this uncultivated phylum.</title>
        <authorList>
            <person name="McLean J.S."/>
            <person name="Lombardo M.J."/>
            <person name="Badger J.H."/>
            <person name="Edlund A."/>
            <person name="Novotny M."/>
            <person name="Yee-Greenbaum J."/>
            <person name="Vyahhi N."/>
            <person name="Hall A.P."/>
            <person name="Yang Y."/>
            <person name="Dupont C.L."/>
            <person name="Ziegler M.G."/>
            <person name="Chitsaz H."/>
            <person name="Allen A.E."/>
            <person name="Yooseph S."/>
            <person name="Tesler G."/>
            <person name="Pevzner P.A."/>
            <person name="Friedman R.M."/>
            <person name="Nealson K.H."/>
            <person name="Venter J.C."/>
            <person name="Lasken R.S."/>
        </authorList>
    </citation>
    <scope>NUCLEOTIDE SEQUENCE [LARGE SCALE GENOMIC DNA]</scope>
    <source>
        <strain evidence="10 11">TM6SC1</strain>
    </source>
</reference>
<dbReference type="PANTHER" id="PTHR12532">
    <property type="entry name" value="TRANSLATIONAL ACTIVATOR OF CYTOCHROME C OXIDASE 1"/>
    <property type="match status" value="1"/>
</dbReference>
<dbReference type="InterPro" id="IPR049083">
    <property type="entry name" value="TACO1_YebC_N"/>
</dbReference>
<sequence>MSGHNKWSQIKHKKAKEDSKRGKAFTKLIKEITIAARTGGGDPAGNPRLRLLVEKAKEINMPLDNTMRAIKRGTGELPGVNYEAMNYEGYGPHGIAVLIETLTDNKNRTIAEIRHLFSSFGGNVAESGAVGWMFERMGVIHAHGPLSEDELLDNLLAYDIRDIKKNDDEIVIYTDIKSLESVKEALKKLSVTIENAEIESVAQNTTHLPEAQAEKAYEFLSELEDHDDVQNVYTNLA</sequence>
<dbReference type="Pfam" id="PF01709">
    <property type="entry name" value="Transcrip_reg"/>
    <property type="match status" value="1"/>
</dbReference>
<evidence type="ECO:0000259" key="9">
    <source>
        <dbReference type="Pfam" id="PF20772"/>
    </source>
</evidence>
<evidence type="ECO:0000256" key="3">
    <source>
        <dbReference type="ARBA" id="ARBA00023015"/>
    </source>
</evidence>
<feature type="domain" description="TACO1/YebC-like second and third" evidence="8">
    <location>
        <begin position="82"/>
        <end position="236"/>
    </location>
</feature>
<dbReference type="AlphaFoldDB" id="A0A0D2I1I5"/>
<keyword evidence="2 6" id="KW-0963">Cytoplasm</keyword>
<dbReference type="Gene3D" id="1.10.10.200">
    <property type="match status" value="1"/>
</dbReference>
<dbReference type="InterPro" id="IPR048300">
    <property type="entry name" value="TACO1_YebC-like_2nd/3rd_dom"/>
</dbReference>
<dbReference type="GO" id="GO:0005829">
    <property type="term" value="C:cytosol"/>
    <property type="evidence" value="ECO:0007669"/>
    <property type="project" value="TreeGrafter"/>
</dbReference>
<comment type="caution">
    <text evidence="10">The sequence shown here is derived from an EMBL/GenBank/DDBJ whole genome shotgun (WGS) entry which is preliminary data.</text>
</comment>
<dbReference type="Proteomes" id="UP000032214">
    <property type="component" value="Unassembled WGS sequence"/>
</dbReference>
<feature type="region of interest" description="Disordered" evidence="7">
    <location>
        <begin position="1"/>
        <end position="22"/>
    </location>
</feature>
<comment type="similarity">
    <text evidence="1 6">Belongs to the TACO1 family.</text>
</comment>
<dbReference type="HAMAP" id="MF_00693">
    <property type="entry name" value="Transcrip_reg_TACO1"/>
    <property type="match status" value="1"/>
</dbReference>
<keyword evidence="4 6" id="KW-0238">DNA-binding</keyword>
<dbReference type="eggNOG" id="COG0217">
    <property type="taxonomic scope" value="Bacteria"/>
</dbReference>
<dbReference type="SUPFAM" id="SSF75625">
    <property type="entry name" value="YebC-like"/>
    <property type="match status" value="1"/>
</dbReference>
<evidence type="ECO:0000256" key="1">
    <source>
        <dbReference type="ARBA" id="ARBA00008724"/>
    </source>
</evidence>
<dbReference type="GO" id="GO:0003677">
    <property type="term" value="F:DNA binding"/>
    <property type="evidence" value="ECO:0007669"/>
    <property type="project" value="UniProtKB-UniRule"/>
</dbReference>
<dbReference type="GO" id="GO:0006355">
    <property type="term" value="P:regulation of DNA-templated transcription"/>
    <property type="evidence" value="ECO:0007669"/>
    <property type="project" value="UniProtKB-UniRule"/>
</dbReference>